<dbReference type="CDD" id="cd02440">
    <property type="entry name" value="AdoMet_MTases"/>
    <property type="match status" value="1"/>
</dbReference>
<evidence type="ECO:0000256" key="3">
    <source>
        <dbReference type="ARBA" id="ARBA00022603"/>
    </source>
</evidence>
<dbReference type="Gene3D" id="3.30.300.110">
    <property type="entry name" value="Met-10+ protein-like domains"/>
    <property type="match status" value="1"/>
</dbReference>
<dbReference type="Proteomes" id="UP001497453">
    <property type="component" value="Chromosome 1"/>
</dbReference>
<feature type="region of interest" description="Disordered" evidence="10">
    <location>
        <begin position="308"/>
        <end position="346"/>
    </location>
</feature>
<organism evidence="12 13">
    <name type="scientific">Somion occarium</name>
    <dbReference type="NCBI Taxonomy" id="3059160"/>
    <lineage>
        <taxon>Eukaryota</taxon>
        <taxon>Fungi</taxon>
        <taxon>Dikarya</taxon>
        <taxon>Basidiomycota</taxon>
        <taxon>Agaricomycotina</taxon>
        <taxon>Agaricomycetes</taxon>
        <taxon>Polyporales</taxon>
        <taxon>Cerrenaceae</taxon>
        <taxon>Somion</taxon>
    </lineage>
</organism>
<keyword evidence="13" id="KW-1185">Reference proteome</keyword>
<evidence type="ECO:0000256" key="6">
    <source>
        <dbReference type="ARBA" id="ARBA00022694"/>
    </source>
</evidence>
<evidence type="ECO:0000256" key="9">
    <source>
        <dbReference type="HAMAP-Rule" id="MF_03152"/>
    </source>
</evidence>
<reference evidence="13" key="1">
    <citation type="submission" date="2024-04" db="EMBL/GenBank/DDBJ databases">
        <authorList>
            <person name="Shaw F."/>
            <person name="Minotto A."/>
        </authorList>
    </citation>
    <scope>NUCLEOTIDE SEQUENCE [LARGE SCALE GENOMIC DNA]</scope>
</reference>
<dbReference type="InterPro" id="IPR025792">
    <property type="entry name" value="tRNA_Gua_MeTrfase_euk"/>
</dbReference>
<evidence type="ECO:0000256" key="5">
    <source>
        <dbReference type="ARBA" id="ARBA00022691"/>
    </source>
</evidence>
<dbReference type="Pfam" id="PF25133">
    <property type="entry name" value="TYW2_N_2"/>
    <property type="match status" value="1"/>
</dbReference>
<evidence type="ECO:0000256" key="2">
    <source>
        <dbReference type="ARBA" id="ARBA00022490"/>
    </source>
</evidence>
<evidence type="ECO:0000256" key="10">
    <source>
        <dbReference type="SAM" id="MobiDB-lite"/>
    </source>
</evidence>
<comment type="function">
    <text evidence="9">Specifically methylates the N1 position of guanosine-37 in various cytoplasmic and mitochondrial tRNAs. Methylation is not dependent on the nature of the nucleoside 5' of the target nucleoside. This is the first step in the biosynthesis of wybutosine (yW), a modified base adjacent to the anticodon of tRNAs and required for accurate decoding.</text>
</comment>
<protein>
    <recommendedName>
        <fullName evidence="9">tRNA (guanine(37)-N1)-methyltransferase</fullName>
        <ecNumber evidence="9">2.1.1.228</ecNumber>
    </recommendedName>
    <alternativeName>
        <fullName evidence="9">M1G-methyltransferase</fullName>
    </alternativeName>
    <alternativeName>
        <fullName evidence="9">tRNA [GM37] methyltransferase</fullName>
    </alternativeName>
    <alternativeName>
        <fullName evidence="9">tRNA methyltransferase 5</fullName>
    </alternativeName>
</protein>
<gene>
    <name evidence="9" type="primary">TRM5</name>
    <name evidence="12" type="ORF">GFSPODELE1_LOCUS352</name>
</gene>
<dbReference type="InterPro" id="IPR056743">
    <property type="entry name" value="TRM5-TYW2-like_MTfase"/>
</dbReference>
<keyword evidence="7 9" id="KW-0496">Mitochondrion</keyword>
<comment type="catalytic activity">
    <reaction evidence="9">
        <text>guanosine(37) in tRNA + S-adenosyl-L-methionine = N(1)-methylguanosine(37) in tRNA + S-adenosyl-L-homocysteine + H(+)</text>
        <dbReference type="Rhea" id="RHEA:36899"/>
        <dbReference type="Rhea" id="RHEA-COMP:10145"/>
        <dbReference type="Rhea" id="RHEA-COMP:10147"/>
        <dbReference type="ChEBI" id="CHEBI:15378"/>
        <dbReference type="ChEBI" id="CHEBI:57856"/>
        <dbReference type="ChEBI" id="CHEBI:59789"/>
        <dbReference type="ChEBI" id="CHEBI:73542"/>
        <dbReference type="ChEBI" id="CHEBI:74269"/>
        <dbReference type="EC" id="2.1.1.228"/>
    </reaction>
</comment>
<keyword evidence="2 9" id="KW-0963">Cytoplasm</keyword>
<keyword evidence="8 9" id="KW-0539">Nucleus</keyword>
<comment type="subcellular location">
    <subcellularLocation>
        <location evidence="9">Mitochondrion matrix</location>
    </subcellularLocation>
    <subcellularLocation>
        <location evidence="9">Nucleus</location>
    </subcellularLocation>
    <subcellularLocation>
        <location evidence="9">Cytoplasm</location>
    </subcellularLocation>
    <text evidence="9">Predominantly in the mitochondria and in the nucleus.</text>
</comment>
<dbReference type="Gene3D" id="3.40.50.150">
    <property type="entry name" value="Vaccinia Virus protein VP39"/>
    <property type="match status" value="1"/>
</dbReference>
<evidence type="ECO:0000259" key="11">
    <source>
        <dbReference type="PROSITE" id="PS51684"/>
    </source>
</evidence>
<dbReference type="InterPro" id="IPR056744">
    <property type="entry name" value="TRM5/TYW2-like_N"/>
</dbReference>
<feature type="binding site" evidence="9">
    <location>
        <position position="222"/>
    </location>
    <ligand>
        <name>S-adenosyl-L-methionine</name>
        <dbReference type="ChEBI" id="CHEBI:59789"/>
    </ligand>
</feature>
<comment type="similarity">
    <text evidence="9">Belongs to the TRM5 / TYW2 family.</text>
</comment>
<dbReference type="EC" id="2.1.1.228" evidence="9"/>
<dbReference type="InterPro" id="IPR030382">
    <property type="entry name" value="MeTrfase_TRM5/TYW2"/>
</dbReference>
<keyword evidence="6 9" id="KW-0819">tRNA processing</keyword>
<evidence type="ECO:0000313" key="13">
    <source>
        <dbReference type="Proteomes" id="UP001497453"/>
    </source>
</evidence>
<feature type="binding site" evidence="9">
    <location>
        <begin position="288"/>
        <end position="289"/>
    </location>
    <ligand>
        <name>S-adenosyl-L-methionine</name>
        <dbReference type="ChEBI" id="CHEBI:59789"/>
    </ligand>
</feature>
<evidence type="ECO:0000256" key="1">
    <source>
        <dbReference type="ARBA" id="ARBA00009775"/>
    </source>
</evidence>
<proteinExistence type="inferred from homology"/>
<sequence>MSRRGNLDVSPPIHRGMKDRLDKDLFKKSIPVLGVKVTPEKVHNIMKSEPLRSHVLDLPKVTKVLHAPDGQRIIVLRVSSESELSPETQEFLRSESAELVKHTVDLDYDYWSVEEILDAILPEELIAEAPRGYAGCGHIAHINLNKEYLPYKHIIGQLILDKIPTIKTVVNKTENIGNQFRVFPMELLAGEPNYEVTHHEQGCKFVFDFSKVYWNSRLGTEHERLVNLFTPNDVVADVFAGVGPFAIPASKRGSAVLANDLNPESFKYLQRNIEGNKVSRYARAFNEDGRVFIRKSVSLAYDRPFPSYIPPKSQSERKKEAKVQRHARGTNVPKPSSPENRAPPRRRITQYVMNLPDSAITFLDAFRGLLSPENVGKRDLSGVYDKASLPMVHCYCFTKEFEEDKAAADIRQRVEEKLGAPLDEKASFHHVRSVAPNKEMFCVSFRLSPEVVLAS</sequence>
<dbReference type="EMBL" id="OZ037944">
    <property type="protein sequence ID" value="CAL1694535.1"/>
    <property type="molecule type" value="Genomic_DNA"/>
</dbReference>
<dbReference type="SUPFAM" id="SSF53335">
    <property type="entry name" value="S-adenosyl-L-methionine-dependent methyltransferases"/>
    <property type="match status" value="1"/>
</dbReference>
<comment type="subunit">
    <text evidence="9">Monomer.</text>
</comment>
<keyword evidence="3 9" id="KW-0489">Methyltransferase</keyword>
<evidence type="ECO:0000256" key="7">
    <source>
        <dbReference type="ARBA" id="ARBA00023128"/>
    </source>
</evidence>
<dbReference type="Pfam" id="PF02475">
    <property type="entry name" value="TRM5-TYW2_MTfase"/>
    <property type="match status" value="1"/>
</dbReference>
<feature type="compositionally biased region" description="Basic and acidic residues" evidence="10">
    <location>
        <begin position="314"/>
        <end position="323"/>
    </location>
</feature>
<evidence type="ECO:0000313" key="12">
    <source>
        <dbReference type="EMBL" id="CAL1694535.1"/>
    </source>
</evidence>
<feature type="binding site" evidence="9">
    <location>
        <begin position="260"/>
        <end position="261"/>
    </location>
    <ligand>
        <name>S-adenosyl-L-methionine</name>
        <dbReference type="ChEBI" id="CHEBI:59789"/>
    </ligand>
</feature>
<keyword evidence="4 9" id="KW-0808">Transferase</keyword>
<dbReference type="HAMAP" id="MF_03152">
    <property type="entry name" value="TRM5"/>
    <property type="match status" value="1"/>
</dbReference>
<name>A0ABP1CFU8_9APHY</name>
<feature type="domain" description="SAM-dependent methyltransferase TRM5/TYW2-type" evidence="11">
    <location>
        <begin position="133"/>
        <end position="449"/>
    </location>
</feature>
<dbReference type="PANTHER" id="PTHR23245">
    <property type="entry name" value="TRNA METHYLTRANSFERASE"/>
    <property type="match status" value="1"/>
</dbReference>
<dbReference type="InterPro" id="IPR029063">
    <property type="entry name" value="SAM-dependent_MTases_sf"/>
</dbReference>
<feature type="binding site" evidence="9">
    <location>
        <position position="354"/>
    </location>
    <ligand>
        <name>S-adenosyl-L-methionine</name>
        <dbReference type="ChEBI" id="CHEBI:59789"/>
    </ligand>
</feature>
<evidence type="ECO:0000256" key="8">
    <source>
        <dbReference type="ARBA" id="ARBA00023242"/>
    </source>
</evidence>
<dbReference type="PROSITE" id="PS51684">
    <property type="entry name" value="SAM_MT_TRM5_TYW2"/>
    <property type="match status" value="1"/>
</dbReference>
<keyword evidence="5 9" id="KW-0949">S-adenosyl-L-methionine</keyword>
<evidence type="ECO:0000256" key="4">
    <source>
        <dbReference type="ARBA" id="ARBA00022679"/>
    </source>
</evidence>
<comment type="similarity">
    <text evidence="1">Belongs to the class I-like SAM-binding methyltransferase superfamily. TRM5/TYW2 family.</text>
</comment>
<accession>A0ABP1CFU8</accession>
<dbReference type="PANTHER" id="PTHR23245:SF36">
    <property type="entry name" value="TRNA (GUANINE(37)-N1)-METHYLTRANSFERASE"/>
    <property type="match status" value="1"/>
</dbReference>